<evidence type="ECO:0008006" key="3">
    <source>
        <dbReference type="Google" id="ProtNLM"/>
    </source>
</evidence>
<name>A0ABR2NXY7_9ROSI</name>
<dbReference type="Proteomes" id="UP001396334">
    <property type="component" value="Unassembled WGS sequence"/>
</dbReference>
<evidence type="ECO:0000313" key="1">
    <source>
        <dbReference type="EMBL" id="KAK8981042.1"/>
    </source>
</evidence>
<keyword evidence="2" id="KW-1185">Reference proteome</keyword>
<protein>
    <recommendedName>
        <fullName evidence="3">RNase H type-1 domain-containing protein</fullName>
    </recommendedName>
</protein>
<proteinExistence type="predicted"/>
<reference evidence="1 2" key="1">
    <citation type="journal article" date="2024" name="G3 (Bethesda)">
        <title>Genome assembly of Hibiscus sabdariffa L. provides insights into metabolisms of medicinal natural products.</title>
        <authorList>
            <person name="Kim T."/>
        </authorList>
    </citation>
    <scope>NUCLEOTIDE SEQUENCE [LARGE SCALE GENOMIC DNA]</scope>
    <source>
        <strain evidence="1">TK-2024</strain>
        <tissue evidence="1">Old leaves</tissue>
    </source>
</reference>
<sequence length="157" mass="18632">MPASIPKLLCESHECLLPFPNHFLPLEKFLNKYPQNFAFPREILALSHLRASHITSCTRPELSVWLHKDQVTKLQEEEKLLFGNYEIRNAVLNEEFWVLLDHAMVALLKELVDRELQLHVRHVHRESNTCADRMTAYGQTQDLKLIEYWDLRRMWLA</sequence>
<dbReference type="EMBL" id="JBBPBN010000090">
    <property type="protein sequence ID" value="KAK8981042.1"/>
    <property type="molecule type" value="Genomic_DNA"/>
</dbReference>
<gene>
    <name evidence="1" type="ORF">V6N11_059731</name>
</gene>
<organism evidence="1 2">
    <name type="scientific">Hibiscus sabdariffa</name>
    <name type="common">roselle</name>
    <dbReference type="NCBI Taxonomy" id="183260"/>
    <lineage>
        <taxon>Eukaryota</taxon>
        <taxon>Viridiplantae</taxon>
        <taxon>Streptophyta</taxon>
        <taxon>Embryophyta</taxon>
        <taxon>Tracheophyta</taxon>
        <taxon>Spermatophyta</taxon>
        <taxon>Magnoliopsida</taxon>
        <taxon>eudicotyledons</taxon>
        <taxon>Gunneridae</taxon>
        <taxon>Pentapetalae</taxon>
        <taxon>rosids</taxon>
        <taxon>malvids</taxon>
        <taxon>Malvales</taxon>
        <taxon>Malvaceae</taxon>
        <taxon>Malvoideae</taxon>
        <taxon>Hibiscus</taxon>
    </lineage>
</organism>
<accession>A0ABR2NXY7</accession>
<evidence type="ECO:0000313" key="2">
    <source>
        <dbReference type="Proteomes" id="UP001396334"/>
    </source>
</evidence>
<comment type="caution">
    <text evidence="1">The sequence shown here is derived from an EMBL/GenBank/DDBJ whole genome shotgun (WGS) entry which is preliminary data.</text>
</comment>